<feature type="chain" id="PRO_5044559441" evidence="1">
    <location>
        <begin position="24"/>
        <end position="395"/>
    </location>
</feature>
<proteinExistence type="predicted"/>
<evidence type="ECO:0000313" key="3">
    <source>
        <dbReference type="EMBL" id="QFG36725.1"/>
    </source>
</evidence>
<dbReference type="Proteomes" id="UP000509322">
    <property type="component" value="Chromosome 2"/>
</dbReference>
<dbReference type="PANTHER" id="PTHR19328:SF75">
    <property type="entry name" value="ALDOSE SUGAR DEHYDROGENASE YLII"/>
    <property type="match status" value="1"/>
</dbReference>
<feature type="domain" description="Glucose/Sorbosone dehydrogenase" evidence="2">
    <location>
        <begin position="63"/>
        <end position="391"/>
    </location>
</feature>
<dbReference type="RefSeq" id="WP_024844041.1">
    <property type="nucleotide sequence ID" value="NZ_CP038203.1"/>
</dbReference>
<dbReference type="InterPro" id="IPR011042">
    <property type="entry name" value="6-blade_b-propeller_TolB-like"/>
</dbReference>
<feature type="signal peptide" evidence="1">
    <location>
        <begin position="1"/>
        <end position="23"/>
    </location>
</feature>
<dbReference type="Gene3D" id="2.120.10.30">
    <property type="entry name" value="TolB, C-terminal domain"/>
    <property type="match status" value="1"/>
</dbReference>
<sequence>MMTRPAAIAASLALCLAAPPALAELNDRPPNASGQSPAFPGQTRAPEIRQQIPMARTPLIRGLSNPWGMALLPDGGLLITERTGTLRLYRDGQLSQPIQGMPEADARGQGGLLDVAVAPDFDRTRQVWFSFSEPRGNGRNATAVGTGRLSADGTALEEMRVIFRQEPAWDSTLHFGSRLVFDRQGQLFVTTGERSRPEPRQLAQDLGTHLGKVLRIDPVTGSPAPGNPFRDGQARPEIWSWGHRNIQAAALDGQGRLWTVEHGPQGGDELNLPQAGRNYGWPVITYGQDYSGAPIGRGITQREGMEQPVYYWDPVIAPSGMLFYQGAMFPELQGDALIGGLQAGAVVRLRIEGDRVTGEQRLLEGIGRVRDIELAPDGALLVLTDAGELIRLARD</sequence>
<reference evidence="3 7" key="2">
    <citation type="submission" date="2019-01" db="EMBL/GenBank/DDBJ databases">
        <title>Complete Genome Sequence and Annotation of the Paracoccus pantotrophus type strain DSM 2944.</title>
        <authorList>
            <person name="Bockwoldt J.A."/>
            <person name="Zimmermann M."/>
            <person name="Tiso T."/>
            <person name="Blank L.M."/>
        </authorList>
    </citation>
    <scope>NUCLEOTIDE SEQUENCE [LARGE SCALE GENOMIC DNA]</scope>
    <source>
        <strain evidence="3 7">DSM 2944</strain>
    </source>
</reference>
<dbReference type="Proteomes" id="UP000326453">
    <property type="component" value="Chromosome 1"/>
</dbReference>
<dbReference type="EMBL" id="CP044426">
    <property type="protein sequence ID" value="QFG36725.1"/>
    <property type="molecule type" value="Genomic_DNA"/>
</dbReference>
<organism evidence="4 8">
    <name type="scientific">Paracoccus pantotrophus</name>
    <name type="common">Thiosphaera pantotropha</name>
    <dbReference type="NCBI Taxonomy" id="82367"/>
    <lineage>
        <taxon>Bacteria</taxon>
        <taxon>Pseudomonadati</taxon>
        <taxon>Pseudomonadota</taxon>
        <taxon>Alphaproteobacteria</taxon>
        <taxon>Rhodobacterales</taxon>
        <taxon>Paracoccaceae</taxon>
        <taxon>Paracoccus</taxon>
    </lineage>
</organism>
<dbReference type="Pfam" id="PF07995">
    <property type="entry name" value="GSDH"/>
    <property type="match status" value="1"/>
</dbReference>
<dbReference type="SUPFAM" id="SSF50952">
    <property type="entry name" value="Soluble quinoprotein glucose dehydrogenase"/>
    <property type="match status" value="1"/>
</dbReference>
<protein>
    <submittedName>
        <fullName evidence="5">Glucose/arabinose dehydrogenase</fullName>
    </submittedName>
    <submittedName>
        <fullName evidence="4">PQQ-dependent sugar dehydrogenase</fullName>
    </submittedName>
</protein>
<evidence type="ECO:0000313" key="5">
    <source>
        <dbReference type="EMBL" id="RKS52875.1"/>
    </source>
</evidence>
<reference evidence="4 8" key="3">
    <citation type="submission" date="2020-07" db="EMBL/GenBank/DDBJ databases">
        <title>The complete genome of Paracoccus pantotrophus ACCC 10489.</title>
        <authorList>
            <person name="Si Y."/>
        </authorList>
    </citation>
    <scope>NUCLEOTIDE SEQUENCE [LARGE SCALE GENOMIC DNA]</scope>
    <source>
        <strain evidence="4 8">ACCC10489</strain>
    </source>
</reference>
<dbReference type="InterPro" id="IPR012938">
    <property type="entry name" value="Glc/Sorbosone_DH"/>
</dbReference>
<gene>
    <name evidence="5" type="ORF">BDE18_2217</name>
    <name evidence="3" type="ORF">ESD82_10975</name>
    <name evidence="4" type="ORF">HYQ43_08110</name>
</gene>
<evidence type="ECO:0000256" key="1">
    <source>
        <dbReference type="SAM" id="SignalP"/>
    </source>
</evidence>
<keyword evidence="6" id="KW-1185">Reference proteome</keyword>
<reference evidence="5 6" key="1">
    <citation type="submission" date="2018-10" db="EMBL/GenBank/DDBJ databases">
        <title>Genomic Encyclopedia of Archaeal and Bacterial Type Strains, Phase II (KMG-II): from individual species to whole genera.</title>
        <authorList>
            <person name="Goeker M."/>
        </authorList>
    </citation>
    <scope>NUCLEOTIDE SEQUENCE [LARGE SCALE GENOMIC DNA]</scope>
    <source>
        <strain evidence="6">ATCC 35512 / DSM 2944 / CIP 106514 / LMD 82.5 / NBRC 102493 / NCCB 82005 / GB17</strain>
        <strain evidence="5">DSM 2944</strain>
    </source>
</reference>
<dbReference type="OrthoDB" id="9770043at2"/>
<keyword evidence="1" id="KW-0732">Signal</keyword>
<evidence type="ECO:0000313" key="8">
    <source>
        <dbReference type="Proteomes" id="UP000509322"/>
    </source>
</evidence>
<dbReference type="Proteomes" id="UP000273626">
    <property type="component" value="Unassembled WGS sequence"/>
</dbReference>
<dbReference type="AlphaFoldDB" id="A0A1I5BCB2"/>
<name>A0A1I5BCB2_PARPN</name>
<dbReference type="EMBL" id="RBLI01000001">
    <property type="protein sequence ID" value="RKS52875.1"/>
    <property type="molecule type" value="Genomic_DNA"/>
</dbReference>
<dbReference type="GeneID" id="51371092"/>
<accession>A0A1I5BCB2</accession>
<evidence type="ECO:0000313" key="7">
    <source>
        <dbReference type="Proteomes" id="UP000326453"/>
    </source>
</evidence>
<evidence type="ECO:0000313" key="6">
    <source>
        <dbReference type="Proteomes" id="UP000273626"/>
    </source>
</evidence>
<dbReference type="KEGG" id="ppan:ESD82_10975"/>
<dbReference type="EMBL" id="CP058690">
    <property type="protein sequence ID" value="QLH14288.1"/>
    <property type="molecule type" value="Genomic_DNA"/>
</dbReference>
<dbReference type="InterPro" id="IPR011041">
    <property type="entry name" value="Quinoprot_gluc/sorb_DH_b-prop"/>
</dbReference>
<evidence type="ECO:0000259" key="2">
    <source>
        <dbReference type="Pfam" id="PF07995"/>
    </source>
</evidence>
<evidence type="ECO:0000313" key="4">
    <source>
        <dbReference type="EMBL" id="QLH14288.1"/>
    </source>
</evidence>
<dbReference type="PANTHER" id="PTHR19328">
    <property type="entry name" value="HEDGEHOG-INTERACTING PROTEIN"/>
    <property type="match status" value="1"/>
</dbReference>